<dbReference type="Gene3D" id="3.90.930.12">
    <property type="entry name" value="Ribosomal protein L6, alpha-beta domain"/>
    <property type="match status" value="2"/>
</dbReference>
<gene>
    <name evidence="8" type="ORF">DRO07_00385</name>
</gene>
<dbReference type="InterPro" id="IPR036789">
    <property type="entry name" value="Ribosomal_uL6-like_a/b-dom_sf"/>
</dbReference>
<sequence>MEKRIALPEGFEAEVKNSTIMLRYGGKEEKKSFRTKNVEIEVEDSAVVVKGVNEKRKTNAIVNTIAKHIRNLIEGLSRGYEYKMRIIHSHFPMNVQVSGKEVIITNFTGEKKPRKAKIIGENTTVQVKGKDVIIRGTNKEHVGQTAANIELATRVKRKDLRIFQDGIYLVERGLVEHEQK</sequence>
<name>A0A497JHT2_9ARCH</name>
<evidence type="ECO:0000256" key="1">
    <source>
        <dbReference type="ARBA" id="ARBA00022730"/>
    </source>
</evidence>
<proteinExistence type="predicted"/>
<evidence type="ECO:0000256" key="4">
    <source>
        <dbReference type="ARBA" id="ARBA00023274"/>
    </source>
</evidence>
<reference evidence="8 9" key="1">
    <citation type="submission" date="2018-06" db="EMBL/GenBank/DDBJ databases">
        <title>Extensive metabolic versatility and redundancy in microbially diverse, dynamic hydrothermal sediments.</title>
        <authorList>
            <person name="Dombrowski N."/>
            <person name="Teske A."/>
            <person name="Baker B.J."/>
        </authorList>
    </citation>
    <scope>NUCLEOTIDE SEQUENCE [LARGE SCALE GENOMIC DNA]</scope>
    <source>
        <strain evidence="8">B9_G13</strain>
    </source>
</reference>
<dbReference type="Pfam" id="PF00347">
    <property type="entry name" value="Ribosomal_L6"/>
    <property type="match status" value="1"/>
</dbReference>
<evidence type="ECO:0000256" key="3">
    <source>
        <dbReference type="ARBA" id="ARBA00022980"/>
    </source>
</evidence>
<dbReference type="NCBIfam" id="TIGR03653">
    <property type="entry name" value="uL6_arch"/>
    <property type="match status" value="1"/>
</dbReference>
<dbReference type="PROSITE" id="PS00700">
    <property type="entry name" value="RIBOSOMAL_L6_2"/>
    <property type="match status" value="1"/>
</dbReference>
<organism evidence="8 9">
    <name type="scientific">Candidatus Iainarchaeum sp</name>
    <dbReference type="NCBI Taxonomy" id="3101447"/>
    <lineage>
        <taxon>Archaea</taxon>
        <taxon>Candidatus Iainarchaeota</taxon>
        <taxon>Candidatus Iainarchaeia</taxon>
        <taxon>Candidatus Iainarchaeales</taxon>
        <taxon>Candidatus Iainarchaeaceae</taxon>
        <taxon>Candidatus Iainarchaeum</taxon>
    </lineage>
</organism>
<dbReference type="PANTHER" id="PTHR11655">
    <property type="entry name" value="60S/50S RIBOSOMAL PROTEIN L6/L9"/>
    <property type="match status" value="1"/>
</dbReference>
<evidence type="ECO:0000313" key="8">
    <source>
        <dbReference type="EMBL" id="RLG70369.1"/>
    </source>
</evidence>
<dbReference type="NCBIfam" id="NF004037">
    <property type="entry name" value="PRK05518.1"/>
    <property type="match status" value="1"/>
</dbReference>
<dbReference type="GO" id="GO:0022625">
    <property type="term" value="C:cytosolic large ribosomal subunit"/>
    <property type="evidence" value="ECO:0007669"/>
    <property type="project" value="UniProtKB-UniRule"/>
</dbReference>
<dbReference type="SUPFAM" id="SSF56053">
    <property type="entry name" value="Ribosomal protein L6"/>
    <property type="match status" value="2"/>
</dbReference>
<dbReference type="EMBL" id="QMWO01000007">
    <property type="protein sequence ID" value="RLG70369.1"/>
    <property type="molecule type" value="Genomic_DNA"/>
</dbReference>
<dbReference type="InterPro" id="IPR020040">
    <property type="entry name" value="Ribosomal_uL6_a/b-dom"/>
</dbReference>
<dbReference type="Proteomes" id="UP000277633">
    <property type="component" value="Unassembled WGS sequence"/>
</dbReference>
<evidence type="ECO:0000256" key="6">
    <source>
        <dbReference type="NCBIfam" id="TIGR03653"/>
    </source>
</evidence>
<comment type="caution">
    <text evidence="8">The sequence shown here is derived from an EMBL/GenBank/DDBJ whole genome shotgun (WGS) entry which is preliminary data.</text>
</comment>
<dbReference type="PANTHER" id="PTHR11655:SF16">
    <property type="entry name" value="60S RIBOSOMAL PROTEIN L9"/>
    <property type="match status" value="1"/>
</dbReference>
<keyword evidence="1" id="KW-0699">rRNA-binding</keyword>
<evidence type="ECO:0000259" key="7">
    <source>
        <dbReference type="Pfam" id="PF00347"/>
    </source>
</evidence>
<feature type="domain" description="Large ribosomal subunit protein uL6 alpha-beta" evidence="7">
    <location>
        <begin position="91"/>
        <end position="166"/>
    </location>
</feature>
<keyword evidence="3 8" id="KW-0689">Ribosomal protein</keyword>
<accession>A0A497JHT2</accession>
<protein>
    <recommendedName>
        <fullName evidence="5 6">50S ribosomal protein L6</fullName>
    </recommendedName>
</protein>
<dbReference type="PIRSF" id="PIRSF002162">
    <property type="entry name" value="Ribosomal_L6"/>
    <property type="match status" value="1"/>
</dbReference>
<evidence type="ECO:0000256" key="2">
    <source>
        <dbReference type="ARBA" id="ARBA00022884"/>
    </source>
</evidence>
<evidence type="ECO:0000256" key="5">
    <source>
        <dbReference type="ARBA" id="ARBA00035454"/>
    </source>
</evidence>
<dbReference type="GO" id="GO:0003735">
    <property type="term" value="F:structural constituent of ribosome"/>
    <property type="evidence" value="ECO:0007669"/>
    <property type="project" value="UniProtKB-UniRule"/>
</dbReference>
<dbReference type="GO" id="GO:0019843">
    <property type="term" value="F:rRNA binding"/>
    <property type="evidence" value="ECO:0007669"/>
    <property type="project" value="UniProtKB-UniRule"/>
</dbReference>
<dbReference type="InterPro" id="IPR019907">
    <property type="entry name" value="Ribosomal_uL6_arc"/>
</dbReference>
<dbReference type="AlphaFoldDB" id="A0A497JHT2"/>
<evidence type="ECO:0000313" key="9">
    <source>
        <dbReference type="Proteomes" id="UP000277633"/>
    </source>
</evidence>
<dbReference type="InterPro" id="IPR000702">
    <property type="entry name" value="Ribosomal_uL6-like"/>
</dbReference>
<dbReference type="GO" id="GO:0002181">
    <property type="term" value="P:cytoplasmic translation"/>
    <property type="evidence" value="ECO:0007669"/>
    <property type="project" value="TreeGrafter"/>
</dbReference>
<keyword evidence="2" id="KW-0694">RNA-binding</keyword>
<keyword evidence="4" id="KW-0687">Ribonucleoprotein</keyword>
<dbReference type="FunFam" id="3.90.930.12:FF:000008">
    <property type="entry name" value="50S ribosomal protein L6"/>
    <property type="match status" value="1"/>
</dbReference>
<dbReference type="InterPro" id="IPR002359">
    <property type="entry name" value="Ribosomal_uL6_CS2"/>
</dbReference>